<feature type="domain" description="PAS" evidence="2">
    <location>
        <begin position="649"/>
        <end position="719"/>
    </location>
</feature>
<dbReference type="Pfam" id="PF08448">
    <property type="entry name" value="PAS_4"/>
    <property type="match status" value="2"/>
</dbReference>
<dbReference type="InterPro" id="IPR001610">
    <property type="entry name" value="PAC"/>
</dbReference>
<dbReference type="InterPro" id="IPR036890">
    <property type="entry name" value="HATPase_C_sf"/>
</dbReference>
<feature type="domain" description="PAC" evidence="3">
    <location>
        <begin position="439"/>
        <end position="491"/>
    </location>
</feature>
<dbReference type="InterPro" id="IPR013656">
    <property type="entry name" value="PAS_4"/>
</dbReference>
<dbReference type="PROSITE" id="PS50112">
    <property type="entry name" value="PAS"/>
    <property type="match status" value="4"/>
</dbReference>
<name>A0A1D8S452_9EURY</name>
<dbReference type="PRINTS" id="PR00344">
    <property type="entry name" value="BCTRLSENSOR"/>
</dbReference>
<dbReference type="PROSITE" id="PS50109">
    <property type="entry name" value="HIS_KIN"/>
    <property type="match status" value="1"/>
</dbReference>
<dbReference type="SMART" id="SM00086">
    <property type="entry name" value="PAC"/>
    <property type="match status" value="4"/>
</dbReference>
<dbReference type="Gene3D" id="3.30.565.10">
    <property type="entry name" value="Histidine kinase-like ATPase, C-terminal domain"/>
    <property type="match status" value="1"/>
</dbReference>
<dbReference type="SUPFAM" id="SSF55785">
    <property type="entry name" value="PYP-like sensor domain (PAS domain)"/>
    <property type="match status" value="4"/>
</dbReference>
<dbReference type="AlphaFoldDB" id="A0A1D8S452"/>
<dbReference type="KEGG" id="halh:HTSR_0951"/>
<sequence length="987" mass="110640">MVNERGDEQALTHLLRDRYEVIVDETLQSADCYVVDIAKLPTYSEALRDQKSSADPAFLPTLLIQRPSSSIDVDPFESGADGVALVDESIQAPVGKATLERRLDNLLTRRDQSLALQSEFQTVQTKFRRLFESIRDAIVVVNTDREIVNCNQAFTDLFDYQFSEIEGQPVHRIFETAREYQDLVAEFEGQVDDSGVVPAVSYETKSGAVFPGETRVSRLRDEFGAGQGYIAIIRDVSERLERQRELKRYEAAVEGSSDMLVALDREGAVVFANEQYRNLLGVSDDIAGTHLREILGEDIYETAETHLQQALDGESVAYDRVQPDRNGDPRTLSVHYYPLREGQTEEITGVFASIRDISEREKREQKLRKFKQAVDAAGHAVYMTDPDGDITYANAAFEDITGYSPTDAIGRNPRILKSGEMSEDYYEALWNTVTEGAIWEEEVRNKTKGGDTYHAHQTIAPVTDQDGDIEGYVAIQTDISEQKANAEEIRQLSEVRRISSEVNQLIARMGPREEVLPQILDSIASSDRFGCTFFAELDAGAVDFRCESGSELDRVAVGQFHTDRYVKAVTDAGVYHIKDVTTGPFQQHVEPGPPHEGYGIEVAHDEYTYGVLTVHFPPDEPASDEEIQLLTDLADDIGLYLHAKETEEERQTFAEIVQQIDDPIMLQGLDGKFEVINPAVVRHADLPKEELLGRDEFAFMEPADATEISRQKDRVLKHEAAMEYEMQVSLPETGERVFSTTRYPHYDLDGELDGTIAICRDVTDLKTREEHLRVIDRLLRHNLNNDMTVILGNAEQIRADPEADVSQLAERIIDTGTGLVELAKKERQIVEILSESKTPAKISLSRLVTQIRQRLNDQYPNGTVVVEGSLDSAIQAVPQIEQALCELLENGLKHHDDERPVVTVATERDGDHLSIHIKDQGPGIPKMERQIIEGDAERTALLHGSGLGLWLVKHIVTQSNGSLEFEENEPRGSVITVRVPLWRSQAP</sequence>
<evidence type="ECO:0000313" key="5">
    <source>
        <dbReference type="Proteomes" id="UP000185608"/>
    </source>
</evidence>
<dbReference type="InterPro" id="IPR035965">
    <property type="entry name" value="PAS-like_dom_sf"/>
</dbReference>
<reference evidence="4 5" key="1">
    <citation type="submission" date="2016-06" db="EMBL/GenBank/DDBJ databases">
        <title>Discovery of anaerobic lithoheterotrophic haloarchaeon capable of sulfur respiration by hydrogen and formate.</title>
        <authorList>
            <person name="Sorokin D.Y."/>
            <person name="Kublanov I.V."/>
            <person name="Roman P."/>
            <person name="Sinninghe Damste J.S."/>
            <person name="Golyshin P.N."/>
            <person name="Rojo D."/>
            <person name="Ciordia S."/>
            <person name="Mena Md.C."/>
            <person name="Ferrer M."/>
            <person name="Smedile F."/>
            <person name="Messina E."/>
            <person name="La Cono V."/>
            <person name="Yakimov M.M."/>
        </authorList>
    </citation>
    <scope>NUCLEOTIDE SEQUENCE [LARGE SCALE GENOMIC DNA]</scope>
    <source>
        <strain evidence="4 5">HTSR1</strain>
    </source>
</reference>
<organism evidence="4 5">
    <name type="scientific">Halodesulfurarchaeum formicicum</name>
    <dbReference type="NCBI Taxonomy" id="1873524"/>
    <lineage>
        <taxon>Archaea</taxon>
        <taxon>Methanobacteriati</taxon>
        <taxon>Methanobacteriota</taxon>
        <taxon>Stenosarchaea group</taxon>
        <taxon>Halobacteria</taxon>
        <taxon>Halobacteriales</taxon>
        <taxon>Halobacteriaceae</taxon>
        <taxon>Halodesulfurarchaeum</taxon>
    </lineage>
</organism>
<dbReference type="PROSITE" id="PS50113">
    <property type="entry name" value="PAC"/>
    <property type="match status" value="4"/>
</dbReference>
<dbReference type="SMART" id="SM00387">
    <property type="entry name" value="HATPase_c"/>
    <property type="match status" value="1"/>
</dbReference>
<dbReference type="GO" id="GO:0016772">
    <property type="term" value="F:transferase activity, transferring phosphorus-containing groups"/>
    <property type="evidence" value="ECO:0007669"/>
    <property type="project" value="InterPro"/>
</dbReference>
<dbReference type="SUPFAM" id="SSF55874">
    <property type="entry name" value="ATPase domain of HSP90 chaperone/DNA topoisomerase II/histidine kinase"/>
    <property type="match status" value="1"/>
</dbReference>
<accession>A0A1D8S452</accession>
<dbReference type="STRING" id="1873524.HSR6_0951"/>
<feature type="domain" description="Histidine kinase" evidence="1">
    <location>
        <begin position="778"/>
        <end position="983"/>
    </location>
</feature>
<dbReference type="SUPFAM" id="SSF55781">
    <property type="entry name" value="GAF domain-like"/>
    <property type="match status" value="1"/>
</dbReference>
<feature type="domain" description="PAS" evidence="2">
    <location>
        <begin position="366"/>
        <end position="412"/>
    </location>
</feature>
<evidence type="ECO:0000259" key="1">
    <source>
        <dbReference type="PROSITE" id="PS50109"/>
    </source>
</evidence>
<protein>
    <submittedName>
        <fullName evidence="4">PAS domain s-box</fullName>
    </submittedName>
</protein>
<dbReference type="CDD" id="cd00130">
    <property type="entry name" value="PAS"/>
    <property type="match status" value="4"/>
</dbReference>
<dbReference type="InterPro" id="IPR052155">
    <property type="entry name" value="Biofilm_reg_signaling"/>
</dbReference>
<dbReference type="Gene3D" id="3.30.450.20">
    <property type="entry name" value="PAS domain"/>
    <property type="match status" value="4"/>
</dbReference>
<dbReference type="InterPro" id="IPR000700">
    <property type="entry name" value="PAS-assoc_C"/>
</dbReference>
<gene>
    <name evidence="4" type="ORF">HTSR_0951</name>
</gene>
<evidence type="ECO:0000313" key="4">
    <source>
        <dbReference type="EMBL" id="AOW80136.1"/>
    </source>
</evidence>
<dbReference type="InterPro" id="IPR000014">
    <property type="entry name" value="PAS"/>
</dbReference>
<proteinExistence type="predicted"/>
<feature type="domain" description="PAC" evidence="3">
    <location>
        <begin position="722"/>
        <end position="774"/>
    </location>
</feature>
<dbReference type="NCBIfam" id="TIGR00229">
    <property type="entry name" value="sensory_box"/>
    <property type="match status" value="4"/>
</dbReference>
<dbReference type="PANTHER" id="PTHR44757">
    <property type="entry name" value="DIGUANYLATE CYCLASE DGCP"/>
    <property type="match status" value="1"/>
</dbReference>
<dbReference type="InterPro" id="IPR003594">
    <property type="entry name" value="HATPase_dom"/>
</dbReference>
<dbReference type="SMART" id="SM00091">
    <property type="entry name" value="PAS"/>
    <property type="match status" value="4"/>
</dbReference>
<evidence type="ECO:0000259" key="2">
    <source>
        <dbReference type="PROSITE" id="PS50112"/>
    </source>
</evidence>
<dbReference type="PATRIC" id="fig|1855411.3.peg.955"/>
<feature type="domain" description="PAS" evidence="2">
    <location>
        <begin position="245"/>
        <end position="314"/>
    </location>
</feature>
<feature type="domain" description="PAS" evidence="2">
    <location>
        <begin position="123"/>
        <end position="175"/>
    </location>
</feature>
<feature type="domain" description="PAC" evidence="3">
    <location>
        <begin position="196"/>
        <end position="248"/>
    </location>
</feature>
<dbReference type="InterPro" id="IPR004358">
    <property type="entry name" value="Sig_transdc_His_kin-like_C"/>
</dbReference>
<dbReference type="Pfam" id="PF02518">
    <property type="entry name" value="HATPase_c"/>
    <property type="match status" value="1"/>
</dbReference>
<dbReference type="InterPro" id="IPR005467">
    <property type="entry name" value="His_kinase_dom"/>
</dbReference>
<dbReference type="PANTHER" id="PTHR44757:SF2">
    <property type="entry name" value="BIOFILM ARCHITECTURE MAINTENANCE PROTEIN MBAA"/>
    <property type="match status" value="1"/>
</dbReference>
<evidence type="ECO:0000259" key="3">
    <source>
        <dbReference type="PROSITE" id="PS50113"/>
    </source>
</evidence>
<dbReference type="EMBL" id="CP016070">
    <property type="protein sequence ID" value="AOW80136.1"/>
    <property type="molecule type" value="Genomic_DNA"/>
</dbReference>
<dbReference type="Pfam" id="PF13426">
    <property type="entry name" value="PAS_9"/>
    <property type="match status" value="2"/>
</dbReference>
<dbReference type="Proteomes" id="UP000185608">
    <property type="component" value="Chromosome"/>
</dbReference>
<feature type="domain" description="PAC" evidence="3">
    <location>
        <begin position="314"/>
        <end position="369"/>
    </location>
</feature>